<dbReference type="Proteomes" id="UP000663860">
    <property type="component" value="Unassembled WGS sequence"/>
</dbReference>
<comment type="caution">
    <text evidence="2">The sequence shown here is derived from an EMBL/GenBank/DDBJ whole genome shotgun (WGS) entry which is preliminary data.</text>
</comment>
<dbReference type="AlphaFoldDB" id="A0A814FBE8"/>
<dbReference type="GO" id="GO:0004519">
    <property type="term" value="F:endonuclease activity"/>
    <property type="evidence" value="ECO:0007669"/>
    <property type="project" value="InterPro"/>
</dbReference>
<evidence type="ECO:0000313" key="2">
    <source>
        <dbReference type="EMBL" id="CAF0980680.1"/>
    </source>
</evidence>
<name>A0A814FBE8_9BILA</name>
<gene>
    <name evidence="2" type="ORF">IZO911_LOCUS16555</name>
</gene>
<feature type="domain" description="Restriction endonuclease type IV Mrr" evidence="1">
    <location>
        <begin position="90"/>
        <end position="161"/>
    </location>
</feature>
<dbReference type="Pfam" id="PF04471">
    <property type="entry name" value="Mrr_cat"/>
    <property type="match status" value="1"/>
</dbReference>
<dbReference type="GO" id="GO:0003677">
    <property type="term" value="F:DNA binding"/>
    <property type="evidence" value="ECO:0007669"/>
    <property type="project" value="InterPro"/>
</dbReference>
<proteinExistence type="predicted"/>
<organism evidence="2 3">
    <name type="scientific">Adineta steineri</name>
    <dbReference type="NCBI Taxonomy" id="433720"/>
    <lineage>
        <taxon>Eukaryota</taxon>
        <taxon>Metazoa</taxon>
        <taxon>Spiralia</taxon>
        <taxon>Gnathifera</taxon>
        <taxon>Rotifera</taxon>
        <taxon>Eurotatoria</taxon>
        <taxon>Bdelloidea</taxon>
        <taxon>Adinetida</taxon>
        <taxon>Adinetidae</taxon>
        <taxon>Adineta</taxon>
    </lineage>
</organism>
<dbReference type="EMBL" id="CAJNOE010000149">
    <property type="protein sequence ID" value="CAF0980680.1"/>
    <property type="molecule type" value="Genomic_DNA"/>
</dbReference>
<evidence type="ECO:0000259" key="1">
    <source>
        <dbReference type="Pfam" id="PF04471"/>
    </source>
</evidence>
<reference evidence="2" key="1">
    <citation type="submission" date="2021-02" db="EMBL/GenBank/DDBJ databases">
        <authorList>
            <person name="Nowell W R."/>
        </authorList>
    </citation>
    <scope>NUCLEOTIDE SEQUENCE</scope>
</reference>
<accession>A0A814FBE8</accession>
<sequence>METGSNLPDDVNAWLTQFDQYVDQDSDSTILNGAISPVQRKAAQVHEQDVDEMVKLAAKYVVGETDSDIYVIRPKLPYTYVEHGPSIKPDIIVIIEGKDTKHIVIDAKNYEDYIQPKQWKKLKRDMDQVKADFGLLVLNETGYFNKNSEDEMKKNNITVINYITGNNQSVLVMVNYLGIIINQNFRYTNQDFQNQEQRVNDENFKSTIPNPYGRNKETVYYINHYTLKK</sequence>
<protein>
    <recommendedName>
        <fullName evidence="1">Restriction endonuclease type IV Mrr domain-containing protein</fullName>
    </recommendedName>
</protein>
<dbReference type="InterPro" id="IPR007560">
    <property type="entry name" value="Restrct_endonuc_IV_Mrr"/>
</dbReference>
<dbReference type="GO" id="GO:0009307">
    <property type="term" value="P:DNA restriction-modification system"/>
    <property type="evidence" value="ECO:0007669"/>
    <property type="project" value="InterPro"/>
</dbReference>
<evidence type="ECO:0000313" key="3">
    <source>
        <dbReference type="Proteomes" id="UP000663860"/>
    </source>
</evidence>